<proteinExistence type="predicted"/>
<name>A0A3L6TPX3_PANMI</name>
<comment type="caution">
    <text evidence="2">The sequence shown here is derived from an EMBL/GenBank/DDBJ whole genome shotgun (WGS) entry which is preliminary data.</text>
</comment>
<evidence type="ECO:0000256" key="1">
    <source>
        <dbReference type="SAM" id="MobiDB-lite"/>
    </source>
</evidence>
<feature type="region of interest" description="Disordered" evidence="1">
    <location>
        <begin position="1"/>
        <end position="39"/>
    </location>
</feature>
<keyword evidence="3" id="KW-1185">Reference proteome</keyword>
<dbReference type="EMBL" id="PQIB02000001">
    <property type="protein sequence ID" value="RLN41535.1"/>
    <property type="molecule type" value="Genomic_DNA"/>
</dbReference>
<evidence type="ECO:0000313" key="2">
    <source>
        <dbReference type="EMBL" id="RLN41535.1"/>
    </source>
</evidence>
<feature type="compositionally biased region" description="Basic residues" evidence="1">
    <location>
        <begin position="80"/>
        <end position="89"/>
    </location>
</feature>
<evidence type="ECO:0000313" key="3">
    <source>
        <dbReference type="Proteomes" id="UP000275267"/>
    </source>
</evidence>
<protein>
    <submittedName>
        <fullName evidence="2">Uncharacterized protein</fullName>
    </submittedName>
</protein>
<feature type="region of interest" description="Disordered" evidence="1">
    <location>
        <begin position="64"/>
        <end position="225"/>
    </location>
</feature>
<dbReference type="Proteomes" id="UP000275267">
    <property type="component" value="Unassembled WGS sequence"/>
</dbReference>
<feature type="compositionally biased region" description="Low complexity" evidence="1">
    <location>
        <begin position="181"/>
        <end position="192"/>
    </location>
</feature>
<feature type="compositionally biased region" description="Polar residues" evidence="1">
    <location>
        <begin position="9"/>
        <end position="18"/>
    </location>
</feature>
<organism evidence="2 3">
    <name type="scientific">Panicum miliaceum</name>
    <name type="common">Proso millet</name>
    <name type="synonym">Broomcorn millet</name>
    <dbReference type="NCBI Taxonomy" id="4540"/>
    <lineage>
        <taxon>Eukaryota</taxon>
        <taxon>Viridiplantae</taxon>
        <taxon>Streptophyta</taxon>
        <taxon>Embryophyta</taxon>
        <taxon>Tracheophyta</taxon>
        <taxon>Spermatophyta</taxon>
        <taxon>Magnoliopsida</taxon>
        <taxon>Liliopsida</taxon>
        <taxon>Poales</taxon>
        <taxon>Poaceae</taxon>
        <taxon>PACMAD clade</taxon>
        <taxon>Panicoideae</taxon>
        <taxon>Panicodae</taxon>
        <taxon>Paniceae</taxon>
        <taxon>Panicinae</taxon>
        <taxon>Panicum</taxon>
        <taxon>Panicum sect. Panicum</taxon>
    </lineage>
</organism>
<reference evidence="3" key="1">
    <citation type="journal article" date="2019" name="Nat. Commun.">
        <title>The genome of broomcorn millet.</title>
        <authorList>
            <person name="Zou C."/>
            <person name="Miki D."/>
            <person name="Li D."/>
            <person name="Tang Q."/>
            <person name="Xiao L."/>
            <person name="Rajput S."/>
            <person name="Deng P."/>
            <person name="Jia W."/>
            <person name="Huang R."/>
            <person name="Zhang M."/>
            <person name="Sun Y."/>
            <person name="Hu J."/>
            <person name="Fu X."/>
            <person name="Schnable P.S."/>
            <person name="Li F."/>
            <person name="Zhang H."/>
            <person name="Feng B."/>
            <person name="Zhu X."/>
            <person name="Liu R."/>
            <person name="Schnable J.C."/>
            <person name="Zhu J.-K."/>
            <person name="Zhang H."/>
        </authorList>
    </citation>
    <scope>NUCLEOTIDE SEQUENCE [LARGE SCALE GENOMIC DNA]</scope>
</reference>
<sequence>MRPPRQLVTARTSPQLRSSGARFRGGSDGTAAGSRRQRQDKWLCVGSITGPALGGLLGRLRMGSGRSAAQAEDGEQRGGRVGRRWRRLGRGGGEAVEKKGREGEGTRHRCGRADAAASVAGRRRAPAADTATPGPSRVPPQAQPPPGPVPMPDRGRTTRRRCQGQPSPPPEPAGNRKKTTDPVASSADPAAAGEEERGRGRARRAAVARGPAVAASYRPWQQQEQ</sequence>
<feature type="compositionally biased region" description="Pro residues" evidence="1">
    <location>
        <begin position="136"/>
        <end position="151"/>
    </location>
</feature>
<dbReference type="AlphaFoldDB" id="A0A3L6TPX3"/>
<feature type="compositionally biased region" description="Basic and acidic residues" evidence="1">
    <location>
        <begin position="95"/>
        <end position="107"/>
    </location>
</feature>
<accession>A0A3L6TPX3</accession>
<gene>
    <name evidence="2" type="ORF">C2845_PM01G34860</name>
</gene>